<gene>
    <name evidence="1" type="ORF">JZ786_03355</name>
</gene>
<evidence type="ECO:0000313" key="1">
    <source>
        <dbReference type="EMBL" id="QSO48067.1"/>
    </source>
</evidence>
<proteinExistence type="predicted"/>
<evidence type="ECO:0000313" key="2">
    <source>
        <dbReference type="Proteomes" id="UP000663505"/>
    </source>
</evidence>
<dbReference type="EMBL" id="CP071182">
    <property type="protein sequence ID" value="QSO48067.1"/>
    <property type="molecule type" value="Genomic_DNA"/>
</dbReference>
<organism evidence="1 2">
    <name type="scientific">Alicyclobacillus mengziensis</name>
    <dbReference type="NCBI Taxonomy" id="2931921"/>
    <lineage>
        <taxon>Bacteria</taxon>
        <taxon>Bacillati</taxon>
        <taxon>Bacillota</taxon>
        <taxon>Bacilli</taxon>
        <taxon>Bacillales</taxon>
        <taxon>Alicyclobacillaceae</taxon>
        <taxon>Alicyclobacillus</taxon>
    </lineage>
</organism>
<sequence length="182" mass="20766">MSVKQFMYLNLRKGTYTKSQREWLLQKAVSGLDQQEVLEIHSFAPVTGYGRPELPVGLSCVTFRDRTNHVVSQVYSGSSYNGLQNDNGLQEKKELLFFIDGRCIDGDKVTRQVMHLLHKLYAFTPAIDGLVIWANEVPWRLFQSLDDEEMSFYVDEVRGLGLVITISVDEMKDGLQTRKSAL</sequence>
<dbReference type="Proteomes" id="UP000663505">
    <property type="component" value="Chromosome"/>
</dbReference>
<protein>
    <submittedName>
        <fullName evidence="1">Uncharacterized protein</fullName>
    </submittedName>
</protein>
<dbReference type="KEGG" id="afx:JZ786_03355"/>
<reference evidence="1 2" key="1">
    <citation type="submission" date="2021-02" db="EMBL/GenBank/DDBJ databases">
        <title>Alicyclobacillus curvatus sp. nov. and Alicyclobacillus mengziensis sp. nov., two acidophilic bacteria isolated from acid mine drainage.</title>
        <authorList>
            <person name="Huang Y."/>
        </authorList>
    </citation>
    <scope>NUCLEOTIDE SEQUENCE [LARGE SCALE GENOMIC DNA]</scope>
    <source>
        <strain evidence="1 2">S30H14</strain>
    </source>
</reference>
<accession>A0A9X7W099</accession>
<dbReference type="RefSeq" id="WP_206657403.1">
    <property type="nucleotide sequence ID" value="NZ_CP071182.1"/>
</dbReference>
<keyword evidence="2" id="KW-1185">Reference proteome</keyword>
<dbReference type="AlphaFoldDB" id="A0A9X7W099"/>
<name>A0A9X7W099_9BACL</name>